<keyword evidence="5" id="KW-0408">Iron</keyword>
<comment type="cofactor">
    <cofactor evidence="1">
        <name>[4Fe-4S] cluster</name>
        <dbReference type="ChEBI" id="CHEBI:49883"/>
    </cofactor>
</comment>
<dbReference type="GO" id="GO:0051539">
    <property type="term" value="F:4 iron, 4 sulfur cluster binding"/>
    <property type="evidence" value="ECO:0007669"/>
    <property type="project" value="UniProtKB-KW"/>
</dbReference>
<dbReference type="CDD" id="cd21123">
    <property type="entry name" value="SPASM_MftC-like"/>
    <property type="match status" value="1"/>
</dbReference>
<dbReference type="PIRSF" id="PIRSF037420">
    <property type="entry name" value="PQQ_syn_pqqE"/>
    <property type="match status" value="1"/>
</dbReference>
<dbReference type="Gene3D" id="3.20.20.70">
    <property type="entry name" value="Aldolase class I"/>
    <property type="match status" value="1"/>
</dbReference>
<dbReference type="RefSeq" id="WP_011821230.1">
    <property type="nucleotide sequence ID" value="NC_008818.1"/>
</dbReference>
<evidence type="ECO:0000256" key="6">
    <source>
        <dbReference type="ARBA" id="ARBA00023014"/>
    </source>
</evidence>
<reference evidence="8 9" key="1">
    <citation type="journal article" date="2007" name="Archaea">
        <title>The genome of Hyperthermus butylicus: a sulfur-reducing, peptide fermenting, neutrophilic Crenarchaeote growing up to 108 degrees C.</title>
        <authorList>
            <person name="Brugger K."/>
            <person name="Chen L."/>
            <person name="Stark M."/>
            <person name="Zibat A."/>
            <person name="Redder P."/>
            <person name="Ruepp A."/>
            <person name="Awayez M."/>
            <person name="She Q."/>
            <person name="Garrett R.A."/>
            <person name="Klenk H.P."/>
        </authorList>
    </citation>
    <scope>NUCLEOTIDE SEQUENCE [LARGE SCALE GENOMIC DNA]</scope>
    <source>
        <strain evidence="9">DSM 5456 / JCM 9403 / PLM1-5</strain>
    </source>
</reference>
<dbReference type="SMART" id="SM00729">
    <property type="entry name" value="Elp3"/>
    <property type="match status" value="1"/>
</dbReference>
<dbReference type="AlphaFoldDB" id="A2BIS2"/>
<dbReference type="InterPro" id="IPR013785">
    <property type="entry name" value="Aldolase_TIM"/>
</dbReference>
<dbReference type="Pfam" id="PF04055">
    <property type="entry name" value="Radical_SAM"/>
    <property type="match status" value="1"/>
</dbReference>
<dbReference type="InterPro" id="IPR023885">
    <property type="entry name" value="4Fe4S-binding_SPASM_dom"/>
</dbReference>
<evidence type="ECO:0000259" key="7">
    <source>
        <dbReference type="PROSITE" id="PS51918"/>
    </source>
</evidence>
<dbReference type="GO" id="GO:0003824">
    <property type="term" value="F:catalytic activity"/>
    <property type="evidence" value="ECO:0007669"/>
    <property type="project" value="InterPro"/>
</dbReference>
<dbReference type="InterPro" id="IPR050377">
    <property type="entry name" value="Radical_SAM_PqqE_MftC-like"/>
</dbReference>
<keyword evidence="4" id="KW-0479">Metal-binding</keyword>
<dbReference type="SUPFAM" id="SSF102114">
    <property type="entry name" value="Radical SAM enzymes"/>
    <property type="match status" value="1"/>
</dbReference>
<sequence>MKVGSEHSGYPLHRTWPFERNPLLVFWETTKACMLACKHCRASAILKSLPGELTTEEAYKLIDDVAAFGQPYPILVLTGGDPLLRSDIWDIIAYAKGKGLRLAVAPAVSPNLTEDKVKKLAELGVDGVSISLDGSRPEIHDGIRGTSGVFEKTLWAIKTFQEYGVRVQVNTAVMRDNVHDLADIAALLLKLGVKVWEVFYLVPVGRAQLELNLTPEEWEDVSHFLYEASKYGLVVRTSEGPMFRRVAITRMLLELAGKNPDEALNTGPLYRQLVSRLRQLLGEPQGKPLASTTGTRDGKGVIFVSYNGTVYPSGFMPYPLGNIRVKSLVEIYRENLILKRLRGARFEGRCGRCEFREICGGSRARAYAVTGKPFGEDPACPYRPGTFSVMVSKLGVRVENVVREIEGLKYVLPPG</sequence>
<evidence type="ECO:0000256" key="2">
    <source>
        <dbReference type="ARBA" id="ARBA00022485"/>
    </source>
</evidence>
<dbReference type="STRING" id="415426.Hbut_0035"/>
<evidence type="ECO:0000313" key="9">
    <source>
        <dbReference type="Proteomes" id="UP000002593"/>
    </source>
</evidence>
<evidence type="ECO:0000256" key="1">
    <source>
        <dbReference type="ARBA" id="ARBA00001966"/>
    </source>
</evidence>
<protein>
    <submittedName>
        <fullName evidence="8">Fe-S oxidoreductase-arylsulfatase regulator AslB</fullName>
    </submittedName>
</protein>
<keyword evidence="9" id="KW-1185">Reference proteome</keyword>
<dbReference type="InterPro" id="IPR007197">
    <property type="entry name" value="rSAM"/>
</dbReference>
<dbReference type="GeneID" id="4781841"/>
<keyword evidence="2" id="KW-0004">4Fe-4S</keyword>
<dbReference type="Proteomes" id="UP000002593">
    <property type="component" value="Chromosome"/>
</dbReference>
<evidence type="ECO:0000256" key="3">
    <source>
        <dbReference type="ARBA" id="ARBA00022691"/>
    </source>
</evidence>
<dbReference type="PROSITE" id="PS51918">
    <property type="entry name" value="RADICAL_SAM"/>
    <property type="match status" value="1"/>
</dbReference>
<evidence type="ECO:0000256" key="4">
    <source>
        <dbReference type="ARBA" id="ARBA00022723"/>
    </source>
</evidence>
<proteinExistence type="predicted"/>
<dbReference type="InterPro" id="IPR006638">
    <property type="entry name" value="Elp3/MiaA/NifB-like_rSAM"/>
</dbReference>
<dbReference type="SFLD" id="SFLDG01067">
    <property type="entry name" value="SPASM/twitch_domain_containing"/>
    <property type="match status" value="1"/>
</dbReference>
<gene>
    <name evidence="8" type="ordered locus">Hbut_0035</name>
</gene>
<dbReference type="PANTHER" id="PTHR11228">
    <property type="entry name" value="RADICAL SAM DOMAIN PROTEIN"/>
    <property type="match status" value="1"/>
</dbReference>
<name>A2BIS2_HYPBU</name>
<accession>A2BIS2</accession>
<dbReference type="OrthoDB" id="30736at2157"/>
<dbReference type="GO" id="GO:0046872">
    <property type="term" value="F:metal ion binding"/>
    <property type="evidence" value="ECO:0007669"/>
    <property type="project" value="UniProtKB-KW"/>
</dbReference>
<dbReference type="InterPro" id="IPR058240">
    <property type="entry name" value="rSAM_sf"/>
</dbReference>
<dbReference type="SFLD" id="SFLDG01386">
    <property type="entry name" value="main_SPASM_domain-containing"/>
    <property type="match status" value="1"/>
</dbReference>
<dbReference type="SFLD" id="SFLDS00029">
    <property type="entry name" value="Radical_SAM"/>
    <property type="match status" value="1"/>
</dbReference>
<evidence type="ECO:0000256" key="5">
    <source>
        <dbReference type="ARBA" id="ARBA00023004"/>
    </source>
</evidence>
<organism evidence="8 9">
    <name type="scientific">Hyperthermus butylicus (strain DSM 5456 / JCM 9403 / PLM1-5)</name>
    <dbReference type="NCBI Taxonomy" id="415426"/>
    <lineage>
        <taxon>Archaea</taxon>
        <taxon>Thermoproteota</taxon>
        <taxon>Thermoprotei</taxon>
        <taxon>Desulfurococcales</taxon>
        <taxon>Pyrodictiaceae</taxon>
        <taxon>Hyperthermus</taxon>
    </lineage>
</organism>
<keyword evidence="3" id="KW-0949">S-adenosyl-L-methionine</keyword>
<dbReference type="Pfam" id="PF13186">
    <property type="entry name" value="SPASM"/>
    <property type="match status" value="1"/>
</dbReference>
<dbReference type="EnsemblBacteria" id="ABM79913">
    <property type="protein sequence ID" value="ABM79913"/>
    <property type="gene ID" value="Hbut_0035"/>
</dbReference>
<keyword evidence="6" id="KW-0411">Iron-sulfur</keyword>
<evidence type="ECO:0000313" key="8">
    <source>
        <dbReference type="EMBL" id="ABM79913.1"/>
    </source>
</evidence>
<dbReference type="InterPro" id="IPR017200">
    <property type="entry name" value="PqqE-like"/>
</dbReference>
<dbReference type="CDD" id="cd01335">
    <property type="entry name" value="Radical_SAM"/>
    <property type="match status" value="1"/>
</dbReference>
<dbReference type="NCBIfam" id="TIGR04053">
    <property type="entry name" value="TIGR04053 family radical SAM/SPASM domain-containing protein"/>
    <property type="match status" value="1"/>
</dbReference>
<dbReference type="eggNOG" id="arCOG00938">
    <property type="taxonomic scope" value="Archaea"/>
</dbReference>
<dbReference type="PANTHER" id="PTHR11228:SF34">
    <property type="entry name" value="TUNGSTEN-CONTAINING ALDEHYDE FERREDOXIN OXIDOREDUCTASE COFACTOR MODIFYING PROTEIN"/>
    <property type="match status" value="1"/>
</dbReference>
<dbReference type="KEGG" id="hbu:Hbut_0035"/>
<dbReference type="HOGENOM" id="CLU_009273_4_0_2"/>
<dbReference type="EMBL" id="CP000493">
    <property type="protein sequence ID" value="ABM79913.1"/>
    <property type="molecule type" value="Genomic_DNA"/>
</dbReference>
<feature type="domain" description="Radical SAM core" evidence="7">
    <location>
        <begin position="19"/>
        <end position="244"/>
    </location>
</feature>